<keyword evidence="4 8" id="KW-0503">Monooxygenase</keyword>
<evidence type="ECO:0000256" key="4">
    <source>
        <dbReference type="ARBA" id="ARBA00023033"/>
    </source>
</evidence>
<dbReference type="EMBL" id="CACVBR010000061">
    <property type="protein sequence ID" value="CAA7197529.1"/>
    <property type="molecule type" value="Genomic_DNA"/>
</dbReference>
<dbReference type="PANTHER" id="PTHR30011:SF16">
    <property type="entry name" value="C2H2 FINGER DOMAIN TRANSCRIPTION FACTOR (EUROFUNG)-RELATED"/>
    <property type="match status" value="1"/>
</dbReference>
<evidence type="ECO:0000256" key="6">
    <source>
        <dbReference type="PIRSR" id="PIRSR000337-1"/>
    </source>
</evidence>
<feature type="domain" description="Luciferase-like" evidence="7">
    <location>
        <begin position="36"/>
        <end position="384"/>
    </location>
</feature>
<dbReference type="GO" id="GO:0018529">
    <property type="term" value="F:nitrilotriacetate monooxygenase activity"/>
    <property type="evidence" value="ECO:0007669"/>
    <property type="project" value="UniProtKB-EC"/>
</dbReference>
<keyword evidence="2 6" id="KW-0288">FMN</keyword>
<protein>
    <submittedName>
        <fullName evidence="8">Nitrilotriacetate monooxygenase component A</fullName>
        <ecNumber evidence="8">1.14.14.10</ecNumber>
    </submittedName>
</protein>
<feature type="binding site" evidence="6">
    <location>
        <position position="59"/>
    </location>
    <ligand>
        <name>FMN</name>
        <dbReference type="ChEBI" id="CHEBI:58210"/>
    </ligand>
</feature>
<evidence type="ECO:0000256" key="1">
    <source>
        <dbReference type="ARBA" id="ARBA00022630"/>
    </source>
</evidence>
<proteinExistence type="inferred from homology"/>
<evidence type="ECO:0000256" key="2">
    <source>
        <dbReference type="ARBA" id="ARBA00022643"/>
    </source>
</evidence>
<accession>A0A6N4XCP8</accession>
<keyword evidence="1 6" id="KW-0285">Flavoprotein</keyword>
<keyword evidence="3 8" id="KW-0560">Oxidoreductase</keyword>
<evidence type="ECO:0000256" key="3">
    <source>
        <dbReference type="ARBA" id="ARBA00023002"/>
    </source>
</evidence>
<dbReference type="PIRSF" id="PIRSF000337">
    <property type="entry name" value="NTA_MOA"/>
    <property type="match status" value="1"/>
</dbReference>
<feature type="binding site" evidence="6">
    <location>
        <position position="95"/>
    </location>
    <ligand>
        <name>FMN</name>
        <dbReference type="ChEBI" id="CHEBI:58210"/>
    </ligand>
</feature>
<dbReference type="Proteomes" id="UP000445144">
    <property type="component" value="Unassembled WGS sequence"/>
</dbReference>
<dbReference type="InterPro" id="IPR011251">
    <property type="entry name" value="Luciferase-like_dom"/>
</dbReference>
<keyword evidence="9" id="KW-1185">Reference proteome</keyword>
<dbReference type="EC" id="1.14.14.10" evidence="8"/>
<dbReference type="InterPro" id="IPR051260">
    <property type="entry name" value="Diverse_substr_monoxygenases"/>
</dbReference>
<dbReference type="PANTHER" id="PTHR30011">
    <property type="entry name" value="ALKANESULFONATE MONOOXYGENASE-RELATED"/>
    <property type="match status" value="1"/>
</dbReference>
<evidence type="ECO:0000256" key="5">
    <source>
        <dbReference type="ARBA" id="ARBA00033748"/>
    </source>
</evidence>
<dbReference type="Gene3D" id="3.20.20.30">
    <property type="entry name" value="Luciferase-like domain"/>
    <property type="match status" value="1"/>
</dbReference>
<organism evidence="8 9">
    <name type="scientific">Chryseobacterium potabilaquae</name>
    <dbReference type="NCBI Taxonomy" id="2675057"/>
    <lineage>
        <taxon>Bacteria</taxon>
        <taxon>Pseudomonadati</taxon>
        <taxon>Bacteroidota</taxon>
        <taxon>Flavobacteriia</taxon>
        <taxon>Flavobacteriales</taxon>
        <taxon>Weeksellaceae</taxon>
        <taxon>Chryseobacterium group</taxon>
        <taxon>Chryseobacterium</taxon>
    </lineage>
</organism>
<feature type="binding site" evidence="6">
    <location>
        <position position="149"/>
    </location>
    <ligand>
        <name>FMN</name>
        <dbReference type="ChEBI" id="CHEBI:58210"/>
    </ligand>
</feature>
<sequence>MSIYMSKKMHLNCHIVGVGQNPAAWRTNEDPKAFINPQFYEETAIIAERGMFDAVFFSDSLSLHGHAQGPSQMLDPLIVSASILKVTEYIGLISTISTTFSDPFILARQLITLDHLSHGRIGWNAVTSYNPMAAKNFGKIELPSSKKRYERAEEFIEVVTKLNDSWSEDALIADAENGVFVDVSKVKSINHEGNYYNVAGPLNVPRSPQGKPVMVQSGASQEGLELAAKFADVVFNAQNSFQEAKIFYENLKSMVILKNRSRDSLKILPGLYPIIGSTLAEAKERKEKMDNLRNLDVDIITLGRQLGIEPSELKLNELLPYDLIEKASKDIISNGFRTQIVGLARKENLTVRELILNNFGMIRTIVGTPDMIADDMETWFKGGAADGFNLNFDSFPTGLEDMVEHVIPILQKRGLFRKEYTERTLRERFEA</sequence>
<dbReference type="NCBIfam" id="TIGR03860">
    <property type="entry name" value="FMN_nitrolo"/>
    <property type="match status" value="1"/>
</dbReference>
<evidence type="ECO:0000313" key="8">
    <source>
        <dbReference type="EMBL" id="CAA7197529.1"/>
    </source>
</evidence>
<dbReference type="SUPFAM" id="SSF51679">
    <property type="entry name" value="Bacterial luciferase-like"/>
    <property type="match status" value="1"/>
</dbReference>
<dbReference type="InterPro" id="IPR016215">
    <property type="entry name" value="NTA_MOA"/>
</dbReference>
<comment type="similarity">
    <text evidence="5">Belongs to the NtaA/SnaA/DszA monooxygenase family.</text>
</comment>
<dbReference type="Pfam" id="PF00296">
    <property type="entry name" value="Bac_luciferase"/>
    <property type="match status" value="1"/>
</dbReference>
<evidence type="ECO:0000313" key="9">
    <source>
        <dbReference type="Proteomes" id="UP000445144"/>
    </source>
</evidence>
<reference evidence="8 9" key="1">
    <citation type="submission" date="2020-01" db="EMBL/GenBank/DDBJ databases">
        <authorList>
            <person name="Rodrigo-Torres L."/>
            <person name="Arahal R. D."/>
            <person name="Lucena T."/>
        </authorList>
    </citation>
    <scope>NUCLEOTIDE SEQUENCE [LARGE SCALE GENOMIC DNA]</scope>
    <source>
        <strain evidence="8 9">CECT 9293</strain>
    </source>
</reference>
<gene>
    <name evidence="8" type="primary">ntaA</name>
    <name evidence="8" type="ORF">CHRY9293_03594</name>
</gene>
<feature type="binding site" evidence="6">
    <location>
        <position position="220"/>
    </location>
    <ligand>
        <name>FMN</name>
        <dbReference type="ChEBI" id="CHEBI:58210"/>
    </ligand>
</feature>
<name>A0A6N4XCP8_9FLAO</name>
<dbReference type="CDD" id="cd01095">
    <property type="entry name" value="Nitrilotriacetate_monoxgenase"/>
    <property type="match status" value="1"/>
</dbReference>
<dbReference type="InterPro" id="IPR036661">
    <property type="entry name" value="Luciferase-like_sf"/>
</dbReference>
<dbReference type="AlphaFoldDB" id="A0A6N4XCP8"/>
<evidence type="ECO:0000259" key="7">
    <source>
        <dbReference type="Pfam" id="PF00296"/>
    </source>
</evidence>